<sequence length="121" mass="13131">MKLEPMVLLSIKPGTCYANWISFIRSSPSVQLLLSSSGLSPHAGALSRPSSLLLLASSSYSLNFGQVASSFETFTLFILSLCINFFISKLYSLDVGKEGEGPPFYQLTLSSSSIPFQLTRP</sequence>
<proteinExistence type="predicted"/>
<dbReference type="EMBL" id="AP015042">
    <property type="protein sequence ID" value="BAT97718.1"/>
    <property type="molecule type" value="Genomic_DNA"/>
</dbReference>
<dbReference type="Proteomes" id="UP000291084">
    <property type="component" value="Chromosome 9"/>
</dbReference>
<gene>
    <name evidence="1" type="primary">Vigan.09G124500</name>
    <name evidence="1" type="ORF">VIGAN_09124500</name>
</gene>
<accession>A0A0S3SXY3</accession>
<organism evidence="1 2">
    <name type="scientific">Vigna angularis var. angularis</name>
    <dbReference type="NCBI Taxonomy" id="157739"/>
    <lineage>
        <taxon>Eukaryota</taxon>
        <taxon>Viridiplantae</taxon>
        <taxon>Streptophyta</taxon>
        <taxon>Embryophyta</taxon>
        <taxon>Tracheophyta</taxon>
        <taxon>Spermatophyta</taxon>
        <taxon>Magnoliopsida</taxon>
        <taxon>eudicotyledons</taxon>
        <taxon>Gunneridae</taxon>
        <taxon>Pentapetalae</taxon>
        <taxon>rosids</taxon>
        <taxon>fabids</taxon>
        <taxon>Fabales</taxon>
        <taxon>Fabaceae</taxon>
        <taxon>Papilionoideae</taxon>
        <taxon>50 kb inversion clade</taxon>
        <taxon>NPAAA clade</taxon>
        <taxon>indigoferoid/millettioid clade</taxon>
        <taxon>Phaseoleae</taxon>
        <taxon>Vigna</taxon>
    </lineage>
</organism>
<protein>
    <submittedName>
        <fullName evidence="1">Uncharacterized protein</fullName>
    </submittedName>
</protein>
<keyword evidence="2" id="KW-1185">Reference proteome</keyword>
<name>A0A0S3SXY3_PHAAN</name>
<reference evidence="1 2" key="1">
    <citation type="journal article" date="2015" name="Sci. Rep.">
        <title>The power of single molecule real-time sequencing technology in the de novo assembly of a eukaryotic genome.</title>
        <authorList>
            <person name="Sakai H."/>
            <person name="Naito K."/>
            <person name="Ogiso-Tanaka E."/>
            <person name="Takahashi Y."/>
            <person name="Iseki K."/>
            <person name="Muto C."/>
            <person name="Satou K."/>
            <person name="Teruya K."/>
            <person name="Shiroma A."/>
            <person name="Shimoji M."/>
            <person name="Hirano T."/>
            <person name="Itoh T."/>
            <person name="Kaga A."/>
            <person name="Tomooka N."/>
        </authorList>
    </citation>
    <scope>NUCLEOTIDE SEQUENCE [LARGE SCALE GENOMIC DNA]</scope>
    <source>
        <strain evidence="2">cv. Shumari</strain>
    </source>
</reference>
<evidence type="ECO:0000313" key="2">
    <source>
        <dbReference type="Proteomes" id="UP000291084"/>
    </source>
</evidence>
<evidence type="ECO:0000313" key="1">
    <source>
        <dbReference type="EMBL" id="BAT97718.1"/>
    </source>
</evidence>
<dbReference type="AlphaFoldDB" id="A0A0S3SXY3"/>